<proteinExistence type="predicted"/>
<keyword evidence="2" id="KW-0472">Membrane</keyword>
<protein>
    <submittedName>
        <fullName evidence="4">Uncharacterized protein</fullName>
    </submittedName>
</protein>
<evidence type="ECO:0000256" key="2">
    <source>
        <dbReference type="SAM" id="Phobius"/>
    </source>
</evidence>
<comment type="caution">
    <text evidence="4">The sequence shown here is derived from an EMBL/GenBank/DDBJ whole genome shotgun (WGS) entry which is preliminary data.</text>
</comment>
<feature type="signal peptide" evidence="3">
    <location>
        <begin position="1"/>
        <end position="20"/>
    </location>
</feature>
<keyword evidence="3" id="KW-0732">Signal</keyword>
<accession>A0A0K8NYE0</accession>
<reference evidence="4 5" key="2">
    <citation type="journal article" date="2016" name="Science">
        <title>A bacterium that degrades and assimilates poly(ethylene terephthalate).</title>
        <authorList>
            <person name="Yoshida S."/>
            <person name="Hiraga K."/>
            <person name="Takehana T."/>
            <person name="Taniguchi I."/>
            <person name="Yamaji H."/>
            <person name="Maeda Y."/>
            <person name="Toyohara K."/>
            <person name="Miyamoto K."/>
            <person name="Kimura Y."/>
            <person name="Oda K."/>
        </authorList>
    </citation>
    <scope>NUCLEOTIDE SEQUENCE [LARGE SCALE GENOMIC DNA]</scope>
    <source>
        <strain evidence="5">NBRC 110686 / TISTR 2288 / 201-F6</strain>
    </source>
</reference>
<dbReference type="Proteomes" id="UP000037660">
    <property type="component" value="Unassembled WGS sequence"/>
</dbReference>
<dbReference type="Pfam" id="PF20332">
    <property type="entry name" value="DUF6627"/>
    <property type="match status" value="1"/>
</dbReference>
<keyword evidence="5" id="KW-1185">Reference proteome</keyword>
<dbReference type="EMBL" id="BBYR01000017">
    <property type="protein sequence ID" value="GAP35309.1"/>
    <property type="molecule type" value="Genomic_DNA"/>
</dbReference>
<dbReference type="AlphaFoldDB" id="A0A0K8NYE0"/>
<organism evidence="4 5">
    <name type="scientific">Piscinibacter sakaiensis</name>
    <name type="common">Ideonella sakaiensis</name>
    <dbReference type="NCBI Taxonomy" id="1547922"/>
    <lineage>
        <taxon>Bacteria</taxon>
        <taxon>Pseudomonadati</taxon>
        <taxon>Pseudomonadota</taxon>
        <taxon>Betaproteobacteria</taxon>
        <taxon>Burkholderiales</taxon>
        <taxon>Sphaerotilaceae</taxon>
        <taxon>Piscinibacter</taxon>
    </lineage>
</organism>
<feature type="region of interest" description="Disordered" evidence="1">
    <location>
        <begin position="33"/>
        <end position="58"/>
    </location>
</feature>
<keyword evidence="2" id="KW-1133">Transmembrane helix</keyword>
<sequence length="148" mass="14300">MASSLAVCLALGGWAAPARAGGLIPTERLAAAPASPHAADGEPAVGPSTAPAAPAGAPLPADLRAELGRALVAGGVAPAEAARRVDALTDAEVARLVRELPTAPAGGLWFVPFLVVAAVVGALIGSRASNAKASSDLFGRSGPFAAAP</sequence>
<dbReference type="InterPro" id="IPR046735">
    <property type="entry name" value="PA2779-like"/>
</dbReference>
<evidence type="ECO:0000313" key="4">
    <source>
        <dbReference type="EMBL" id="GAP35309.1"/>
    </source>
</evidence>
<name>A0A0K8NYE0_PISS1</name>
<feature type="chain" id="PRO_5005513530" evidence="3">
    <location>
        <begin position="21"/>
        <end position="148"/>
    </location>
</feature>
<reference evidence="5" key="1">
    <citation type="submission" date="2015-07" db="EMBL/GenBank/DDBJ databases">
        <title>Discovery of a poly(ethylene terephthalate assimilation.</title>
        <authorList>
            <person name="Yoshida S."/>
            <person name="Hiraga K."/>
            <person name="Takehana T."/>
            <person name="Taniguchi I."/>
            <person name="Yamaji H."/>
            <person name="Maeda Y."/>
            <person name="Toyohara K."/>
            <person name="Miyamoto K."/>
            <person name="Kimura Y."/>
            <person name="Oda K."/>
        </authorList>
    </citation>
    <scope>NUCLEOTIDE SEQUENCE [LARGE SCALE GENOMIC DNA]</scope>
    <source>
        <strain evidence="5">NBRC 110686 / TISTR 2288 / 201-F6</strain>
    </source>
</reference>
<feature type="transmembrane region" description="Helical" evidence="2">
    <location>
        <begin position="106"/>
        <end position="125"/>
    </location>
</feature>
<gene>
    <name evidence="4" type="ORF">ISF6_0900</name>
</gene>
<keyword evidence="2" id="KW-0812">Transmembrane</keyword>
<evidence type="ECO:0000256" key="1">
    <source>
        <dbReference type="SAM" id="MobiDB-lite"/>
    </source>
</evidence>
<evidence type="ECO:0000313" key="5">
    <source>
        <dbReference type="Proteomes" id="UP000037660"/>
    </source>
</evidence>
<evidence type="ECO:0000256" key="3">
    <source>
        <dbReference type="SAM" id="SignalP"/>
    </source>
</evidence>